<dbReference type="RefSeq" id="WP_153353799.1">
    <property type="nucleotide sequence ID" value="NZ_JAYKOO010000005.1"/>
</dbReference>
<protein>
    <submittedName>
        <fullName evidence="1">2'-5' RNA ligase family protein</fullName>
    </submittedName>
</protein>
<dbReference type="SUPFAM" id="SSF55144">
    <property type="entry name" value="LigT-like"/>
    <property type="match status" value="1"/>
</dbReference>
<evidence type="ECO:0000313" key="1">
    <source>
        <dbReference type="EMBL" id="MQY46310.1"/>
    </source>
</evidence>
<dbReference type="GO" id="GO:0016874">
    <property type="term" value="F:ligase activity"/>
    <property type="evidence" value="ECO:0007669"/>
    <property type="project" value="UniProtKB-KW"/>
</dbReference>
<proteinExistence type="predicted"/>
<keyword evidence="1" id="KW-0436">Ligase</keyword>
<dbReference type="EMBL" id="WIXI01000040">
    <property type="protein sequence ID" value="MQY46310.1"/>
    <property type="molecule type" value="Genomic_DNA"/>
</dbReference>
<dbReference type="Proteomes" id="UP000435138">
    <property type="component" value="Unassembled WGS sequence"/>
</dbReference>
<reference evidence="1 2" key="1">
    <citation type="submission" date="2019-11" db="EMBL/GenBank/DDBJ databases">
        <title>Genome analysis of Rhizobacterium cereale a novel genus and species isolated from maize roots in North Spain.</title>
        <authorList>
            <person name="Menendez E."/>
            <person name="Flores-Felix J.D."/>
            <person name="Ramirez-Bahena M.-H."/>
            <person name="Igual J.M."/>
            <person name="Garcia-Fraile P."/>
            <person name="Peix A."/>
            <person name="Velazquez E."/>
        </authorList>
    </citation>
    <scope>NUCLEOTIDE SEQUENCE [LARGE SCALE GENOMIC DNA]</scope>
    <source>
        <strain evidence="1 2">RZME27</strain>
    </source>
</reference>
<name>A0A6A8A9I9_9HYPH</name>
<keyword evidence="2" id="KW-1185">Reference proteome</keyword>
<dbReference type="InterPro" id="IPR009097">
    <property type="entry name" value="Cyclic_Pdiesterase"/>
</dbReference>
<dbReference type="AlphaFoldDB" id="A0A6A8A9I9"/>
<organism evidence="1 2">
    <name type="scientific">Endobacterium cereale</name>
    <dbReference type="NCBI Taxonomy" id="2663029"/>
    <lineage>
        <taxon>Bacteria</taxon>
        <taxon>Pseudomonadati</taxon>
        <taxon>Pseudomonadota</taxon>
        <taxon>Alphaproteobacteria</taxon>
        <taxon>Hyphomicrobiales</taxon>
        <taxon>Rhizobiaceae</taxon>
        <taxon>Endobacterium</taxon>
    </lineage>
</organism>
<comment type="caution">
    <text evidence="1">The sequence shown here is derived from an EMBL/GenBank/DDBJ whole genome shotgun (WGS) entry which is preliminary data.</text>
</comment>
<dbReference type="Pfam" id="PF13563">
    <property type="entry name" value="2_5_RNA_ligase2"/>
    <property type="match status" value="1"/>
</dbReference>
<gene>
    <name evidence="1" type="ORF">GAO09_09640</name>
</gene>
<evidence type="ECO:0000313" key="2">
    <source>
        <dbReference type="Proteomes" id="UP000435138"/>
    </source>
</evidence>
<dbReference type="Gene3D" id="3.90.1140.10">
    <property type="entry name" value="Cyclic phosphodiesterase"/>
    <property type="match status" value="1"/>
</dbReference>
<accession>A0A6A8A9I9</accession>
<sequence length="173" mass="19650">MKTRRPLILTARIADVDLAMFDDLRTKHFPSDRNFIRAHLTMFHRLPGENTQRIVDDLAEIAAGSPRIRAEVSGVRHLGAGVAFSIASPELQDIRAALKTKFSSWLGPQDIQKWQPHITIQNKVSKAKADLLYQHLSDSFRPQLIDITDLDLWEYLGGPWRHLSFASLSRISV</sequence>